<gene>
    <name evidence="3" type="primary">cmr4</name>
    <name evidence="3" type="ORF">P0O15_00505</name>
</gene>
<evidence type="ECO:0000256" key="1">
    <source>
        <dbReference type="ARBA" id="ARBA00023118"/>
    </source>
</evidence>
<evidence type="ECO:0000313" key="4">
    <source>
        <dbReference type="Proteomes" id="UP001220010"/>
    </source>
</evidence>
<evidence type="ECO:0000313" key="3">
    <source>
        <dbReference type="EMBL" id="MDF0589659.1"/>
    </source>
</evidence>
<dbReference type="InterPro" id="IPR013410">
    <property type="entry name" value="CRISPR-assoc_RAMP_Cmr4"/>
</dbReference>
<keyword evidence="1" id="KW-0051">Antiviral defense</keyword>
<organism evidence="3 4">
    <name type="scientific">Candidatus Methanocrinis natronophilus</name>
    <dbReference type="NCBI Taxonomy" id="3033396"/>
    <lineage>
        <taxon>Archaea</taxon>
        <taxon>Methanobacteriati</taxon>
        <taxon>Methanobacteriota</taxon>
        <taxon>Stenosarchaea group</taxon>
        <taxon>Methanomicrobia</taxon>
        <taxon>Methanotrichales</taxon>
        <taxon>Methanotrichaceae</taxon>
        <taxon>Methanocrinis</taxon>
    </lineage>
</organism>
<dbReference type="PANTHER" id="PTHR36700:SF1">
    <property type="entry name" value="CRISPR SYSTEM CMR SUBUNIT CMR4"/>
    <property type="match status" value="1"/>
</dbReference>
<sequence length="290" mass="32173">MQAITPLHVGSGKGVGFIDMPIIREKVTSWPLVPGSAVKGVMRDNFHQTKDDERKAFENLINAAFGRPEDDSGNANSGSLIFTDARIVCLPIRSLYGTFAFVSSPMVLERLKRDLVAAEYKEIPQIPEPIENEALHAPGSRLAIDNKIFFEDLDFTAKQDDDKTNKWAELLAGAVFAKDSRWQSIFKERFVIVSDNSFNFLSETGTEVASHIRIEDDRKIVAKGALWYEEALPVETILAGIVWCDRVYGGNDINQNKILSTFCSDSVLELQIGGKATVGKGRVRCLFTKG</sequence>
<reference evidence="3 4" key="1">
    <citation type="submission" date="2023-03" db="EMBL/GenBank/DDBJ databases">
        <title>WGS of Methanotrichaceae archaeon Mx.</title>
        <authorList>
            <person name="Sorokin D.Y."/>
            <person name="Merkel A.Y."/>
        </authorList>
    </citation>
    <scope>NUCLEOTIDE SEQUENCE [LARGE SCALE GENOMIC DNA]</scope>
    <source>
        <strain evidence="3 4">Mx</strain>
    </source>
</reference>
<dbReference type="Proteomes" id="UP001220010">
    <property type="component" value="Unassembled WGS sequence"/>
</dbReference>
<dbReference type="InterPro" id="IPR005537">
    <property type="entry name" value="RAMP_III_fam"/>
</dbReference>
<keyword evidence="4" id="KW-1185">Reference proteome</keyword>
<dbReference type="Pfam" id="PF03787">
    <property type="entry name" value="RAMPs"/>
    <property type="match status" value="1"/>
</dbReference>
<protein>
    <submittedName>
        <fullName evidence="3">Type III-B CRISPR module RAMP protein Cmr4</fullName>
    </submittedName>
</protein>
<comment type="caution">
    <text evidence="3">The sequence shown here is derived from an EMBL/GenBank/DDBJ whole genome shotgun (WGS) entry which is preliminary data.</text>
</comment>
<dbReference type="EMBL" id="JARFPK010000002">
    <property type="protein sequence ID" value="MDF0589659.1"/>
    <property type="molecule type" value="Genomic_DNA"/>
</dbReference>
<evidence type="ECO:0000259" key="2">
    <source>
        <dbReference type="Pfam" id="PF03787"/>
    </source>
</evidence>
<dbReference type="NCBIfam" id="TIGR02580">
    <property type="entry name" value="cas_RAMP_Cmr4"/>
    <property type="match status" value="1"/>
</dbReference>
<accession>A0ABT5X4P0</accession>
<name>A0ABT5X4P0_9EURY</name>
<feature type="domain" description="CRISPR type III-associated protein" evidence="2">
    <location>
        <begin position="2"/>
        <end position="284"/>
    </location>
</feature>
<dbReference type="PANTHER" id="PTHR36700">
    <property type="entry name" value="CRISPR SYSTEM CMR SUBUNIT CMR4"/>
    <property type="match status" value="1"/>
</dbReference>
<proteinExistence type="predicted"/>